<proteinExistence type="predicted"/>
<comment type="caution">
    <text evidence="3">The sequence shown here is derived from an EMBL/GenBank/DDBJ whole genome shotgun (WGS) entry which is preliminary data.</text>
</comment>
<dbReference type="SUPFAM" id="SSF81995">
    <property type="entry name" value="beta-sandwich domain of Sec23/24"/>
    <property type="match status" value="1"/>
</dbReference>
<gene>
    <name evidence="3" type="ORF">ACFQGD_14495</name>
</gene>
<feature type="transmembrane region" description="Helical" evidence="2">
    <location>
        <begin position="84"/>
        <end position="106"/>
    </location>
</feature>
<evidence type="ECO:0008006" key="5">
    <source>
        <dbReference type="Google" id="ProtNLM"/>
    </source>
</evidence>
<accession>A0ABW2C1T7</accession>
<keyword evidence="2" id="KW-0812">Transmembrane</keyword>
<protein>
    <recommendedName>
        <fullName evidence="5">DUF4878 domain-containing protein</fullName>
    </recommendedName>
</protein>
<dbReference type="EMBL" id="JBHSXX010000001">
    <property type="protein sequence ID" value="MFC6868350.1"/>
    <property type="molecule type" value="Genomic_DNA"/>
</dbReference>
<name>A0ABW2C1T7_9PSEU</name>
<evidence type="ECO:0000256" key="2">
    <source>
        <dbReference type="SAM" id="Phobius"/>
    </source>
</evidence>
<sequence length="204" mass="21883">MSQPPGPEGPYQQQPGQGGYGPPQGYPQQGPMGYPGQPGQQPGQYPQQGPPPGQYPPPGQPGQYPPGYDPFGGQQPKKKSPLPWILGGVAALVVIAGAAALFVSLLGSNTGTAEGTAEAFVVAFNDRDRDEITDLVCTETLEQITNNGGDFFAEIPDGASIELDQIEEEETTATARYKRFVDGAPRDPWRIELVKRDDKWEICD</sequence>
<feature type="compositionally biased region" description="Low complexity" evidence="1">
    <location>
        <begin position="26"/>
        <end position="47"/>
    </location>
</feature>
<keyword evidence="2" id="KW-1133">Transmembrane helix</keyword>
<evidence type="ECO:0000256" key="1">
    <source>
        <dbReference type="SAM" id="MobiDB-lite"/>
    </source>
</evidence>
<evidence type="ECO:0000313" key="3">
    <source>
        <dbReference type="EMBL" id="MFC6868350.1"/>
    </source>
</evidence>
<evidence type="ECO:0000313" key="4">
    <source>
        <dbReference type="Proteomes" id="UP001596337"/>
    </source>
</evidence>
<keyword evidence="2" id="KW-0472">Membrane</keyword>
<organism evidence="3 4">
    <name type="scientific">Haloechinothrix salitolerans</name>
    <dbReference type="NCBI Taxonomy" id="926830"/>
    <lineage>
        <taxon>Bacteria</taxon>
        <taxon>Bacillati</taxon>
        <taxon>Actinomycetota</taxon>
        <taxon>Actinomycetes</taxon>
        <taxon>Pseudonocardiales</taxon>
        <taxon>Pseudonocardiaceae</taxon>
        <taxon>Haloechinothrix</taxon>
    </lineage>
</organism>
<reference evidence="4" key="1">
    <citation type="journal article" date="2019" name="Int. J. Syst. Evol. Microbiol.">
        <title>The Global Catalogue of Microorganisms (GCM) 10K type strain sequencing project: providing services to taxonomists for standard genome sequencing and annotation.</title>
        <authorList>
            <consortium name="The Broad Institute Genomics Platform"/>
            <consortium name="The Broad Institute Genome Sequencing Center for Infectious Disease"/>
            <person name="Wu L."/>
            <person name="Ma J."/>
        </authorList>
    </citation>
    <scope>NUCLEOTIDE SEQUENCE [LARGE SCALE GENOMIC DNA]</scope>
    <source>
        <strain evidence="4">KCTC 32255</strain>
    </source>
</reference>
<feature type="compositionally biased region" description="Pro residues" evidence="1">
    <location>
        <begin position="48"/>
        <end position="68"/>
    </location>
</feature>
<dbReference type="Proteomes" id="UP001596337">
    <property type="component" value="Unassembled WGS sequence"/>
</dbReference>
<dbReference type="RefSeq" id="WP_345398433.1">
    <property type="nucleotide sequence ID" value="NZ_BAABLA010000028.1"/>
</dbReference>
<keyword evidence="4" id="KW-1185">Reference proteome</keyword>
<feature type="region of interest" description="Disordered" evidence="1">
    <location>
        <begin position="1"/>
        <end position="79"/>
    </location>
</feature>